<dbReference type="Proteomes" id="UP000524492">
    <property type="component" value="Unassembled WGS sequence"/>
</dbReference>
<evidence type="ECO:0000313" key="2">
    <source>
        <dbReference type="Proteomes" id="UP000524492"/>
    </source>
</evidence>
<dbReference type="EMBL" id="JACIFV010000006">
    <property type="protein sequence ID" value="MBB4192209.1"/>
    <property type="molecule type" value="Genomic_DNA"/>
</dbReference>
<evidence type="ECO:0000313" key="1">
    <source>
        <dbReference type="EMBL" id="MBB4192209.1"/>
    </source>
</evidence>
<sequence length="254" mass="27556">MTNPHLTVFVEGHADSSMVLTLVNALGLHEKAHVNVRLMGNKRNIAAHVRQLSNDHSNKFAALVDADEASVADSRELARQQLGHPSIDVFCAVPTIEAWIFADPEFAKSAARSPHAKEMIDRAPLPETIPYPKQFAMNVFGSASRYPNAGNFDVNLAAARSPSLRAFVEGIGTLIGAEVDFKLPVGKLSDTRDVVSTLLRELPETKVVWKTMTGARISAGELARAIAEGTPLGNQYATELLRVARDLIARQANK</sequence>
<protein>
    <recommendedName>
        <fullName evidence="3">DUF4276 family protein</fullName>
    </recommendedName>
</protein>
<accession>A0A7W6MGC2</accession>
<dbReference type="RefSeq" id="WP_184456002.1">
    <property type="nucleotide sequence ID" value="NZ_JACIFV010000006.1"/>
</dbReference>
<reference evidence="1 2" key="1">
    <citation type="submission" date="2020-08" db="EMBL/GenBank/DDBJ databases">
        <title>Genomic Encyclopedia of Type Strains, Phase IV (KMG-V): Genome sequencing to study the core and pangenomes of soil and plant-associated prokaryotes.</title>
        <authorList>
            <person name="Whitman W."/>
        </authorList>
    </citation>
    <scope>NUCLEOTIDE SEQUENCE [LARGE SCALE GENOMIC DNA]</scope>
    <source>
        <strain evidence="1 2">SEMIA 4074</strain>
    </source>
</reference>
<evidence type="ECO:0008006" key="3">
    <source>
        <dbReference type="Google" id="ProtNLM"/>
    </source>
</evidence>
<comment type="caution">
    <text evidence="1">The sequence shown here is derived from an EMBL/GenBank/DDBJ whole genome shotgun (WGS) entry which is preliminary data.</text>
</comment>
<name>A0A7W6MGC2_9HYPH</name>
<organism evidence="1 2">
    <name type="scientific">Rhizobium aethiopicum</name>
    <dbReference type="NCBI Taxonomy" id="1138170"/>
    <lineage>
        <taxon>Bacteria</taxon>
        <taxon>Pseudomonadati</taxon>
        <taxon>Pseudomonadota</taxon>
        <taxon>Alphaproteobacteria</taxon>
        <taxon>Hyphomicrobiales</taxon>
        <taxon>Rhizobiaceae</taxon>
        <taxon>Rhizobium/Agrobacterium group</taxon>
        <taxon>Rhizobium</taxon>
    </lineage>
</organism>
<proteinExistence type="predicted"/>
<keyword evidence="2" id="KW-1185">Reference proteome</keyword>
<dbReference type="AlphaFoldDB" id="A0A7W6MGC2"/>
<gene>
    <name evidence="1" type="ORF">GGD53_002366</name>
</gene>